<dbReference type="Pfam" id="PF00190">
    <property type="entry name" value="Cupin_1"/>
    <property type="match status" value="1"/>
</dbReference>
<dbReference type="InParanoid" id="A0A7N2RBL2"/>
<keyword evidence="9 10" id="KW-0464">Manganese</keyword>
<dbReference type="GO" id="GO:0048046">
    <property type="term" value="C:apoplast"/>
    <property type="evidence" value="ECO:0007669"/>
    <property type="project" value="UniProtKB-SubCell"/>
</dbReference>
<evidence type="ECO:0000259" key="14">
    <source>
        <dbReference type="SMART" id="SM00835"/>
    </source>
</evidence>
<evidence type="ECO:0000256" key="9">
    <source>
        <dbReference type="ARBA" id="ARBA00023211"/>
    </source>
</evidence>
<proteinExistence type="inferred from homology"/>
<evidence type="ECO:0000313" key="16">
    <source>
        <dbReference type="Proteomes" id="UP000594261"/>
    </source>
</evidence>
<dbReference type="Gramene" id="QL10p013598:mrna">
    <property type="protein sequence ID" value="QL10p013598:mrna"/>
    <property type="gene ID" value="QL10p013598"/>
</dbReference>
<feature type="binding site" evidence="10">
    <location>
        <position position="160"/>
    </location>
    <ligand>
        <name>oxalate</name>
        <dbReference type="ChEBI" id="CHEBI:30623"/>
    </ligand>
</feature>
<dbReference type="InterPro" id="IPR006045">
    <property type="entry name" value="Cupin_1"/>
</dbReference>
<accession>A0A7N2RBL2</accession>
<evidence type="ECO:0000256" key="11">
    <source>
        <dbReference type="PIRSR" id="PIRSR601929-2"/>
    </source>
</evidence>
<evidence type="ECO:0000256" key="1">
    <source>
        <dbReference type="ARBA" id="ARBA00003629"/>
    </source>
</evidence>
<dbReference type="PANTHER" id="PTHR31238">
    <property type="entry name" value="GERMIN-LIKE PROTEIN SUBFAMILY 3 MEMBER 3"/>
    <property type="match status" value="1"/>
</dbReference>
<evidence type="ECO:0000256" key="2">
    <source>
        <dbReference type="ARBA" id="ARBA00004271"/>
    </source>
</evidence>
<dbReference type="Gene3D" id="2.60.120.10">
    <property type="entry name" value="Jelly Rolls"/>
    <property type="match status" value="1"/>
</dbReference>
<evidence type="ECO:0000256" key="6">
    <source>
        <dbReference type="ARBA" id="ARBA00022723"/>
    </source>
</evidence>
<name>A0A7N2RBL2_QUELO</name>
<keyword evidence="16" id="KW-1185">Reference proteome</keyword>
<comment type="similarity">
    <text evidence="3 13">Belongs to the germin family.</text>
</comment>
<dbReference type="FunFam" id="2.60.120.10:FF:000005">
    <property type="entry name" value="Germin-like protein subfamily 1 member 8"/>
    <property type="match status" value="1"/>
</dbReference>
<keyword evidence="8" id="KW-0325">Glycoprotein</keyword>
<feature type="domain" description="Cupin type-1" evidence="14">
    <location>
        <begin position="119"/>
        <end position="263"/>
    </location>
</feature>
<feature type="binding site" evidence="10">
    <location>
        <position position="165"/>
    </location>
    <ligand>
        <name>oxalate</name>
        <dbReference type="ChEBI" id="CHEBI:30623"/>
    </ligand>
</feature>
<feature type="binding site" evidence="11">
    <location>
        <position position="163"/>
    </location>
    <ligand>
        <name>Mn(2+)</name>
        <dbReference type="ChEBI" id="CHEBI:29035"/>
    </ligand>
</feature>
<reference evidence="15" key="2">
    <citation type="submission" date="2021-01" db="UniProtKB">
        <authorList>
            <consortium name="EnsemblPlants"/>
        </authorList>
    </citation>
    <scope>IDENTIFICATION</scope>
</reference>
<evidence type="ECO:0000256" key="7">
    <source>
        <dbReference type="ARBA" id="ARBA00023157"/>
    </source>
</evidence>
<evidence type="ECO:0000256" key="12">
    <source>
        <dbReference type="PIRSR" id="PIRSR601929-3"/>
    </source>
</evidence>
<dbReference type="OMA" id="MWERRIG"/>
<dbReference type="EMBL" id="LRBV02000010">
    <property type="status" value="NOT_ANNOTATED_CDS"/>
    <property type="molecule type" value="Genomic_DNA"/>
</dbReference>
<comment type="subcellular location">
    <subcellularLocation>
        <location evidence="2 13">Secreted</location>
        <location evidence="2 13">Extracellular space</location>
        <location evidence="2 13">Apoplast</location>
    </subcellularLocation>
</comment>
<feature type="binding site" evidence="11">
    <location>
        <position position="165"/>
    </location>
    <ligand>
        <name>Mn(2+)</name>
        <dbReference type="ChEBI" id="CHEBI:29035"/>
    </ligand>
</feature>
<dbReference type="InterPro" id="IPR001929">
    <property type="entry name" value="Germin"/>
</dbReference>
<reference evidence="15 16" key="1">
    <citation type="journal article" date="2016" name="G3 (Bethesda)">
        <title>First Draft Assembly and Annotation of the Genome of a California Endemic Oak Quercus lobata Nee (Fagaceae).</title>
        <authorList>
            <person name="Sork V.L."/>
            <person name="Fitz-Gibbon S.T."/>
            <person name="Puiu D."/>
            <person name="Crepeau M."/>
            <person name="Gugger P.F."/>
            <person name="Sherman R."/>
            <person name="Stevens K."/>
            <person name="Langley C.H."/>
            <person name="Pellegrini M."/>
            <person name="Salzberg S.L."/>
        </authorList>
    </citation>
    <scope>NUCLEOTIDE SEQUENCE [LARGE SCALE GENOMIC DNA]</scope>
    <source>
        <strain evidence="15 16">cv. SW786</strain>
    </source>
</reference>
<dbReference type="InterPro" id="IPR019780">
    <property type="entry name" value="Germin_Mn-BS"/>
</dbReference>
<feature type="binding site" evidence="11">
    <location>
        <position position="170"/>
    </location>
    <ligand>
        <name>Mn(2+)</name>
        <dbReference type="ChEBI" id="CHEBI:29035"/>
    </ligand>
</feature>
<evidence type="ECO:0000256" key="10">
    <source>
        <dbReference type="PIRSR" id="PIRSR601929-1"/>
    </source>
</evidence>
<dbReference type="InterPro" id="IPR011051">
    <property type="entry name" value="RmlC_Cupin_sf"/>
</dbReference>
<dbReference type="SMART" id="SM00835">
    <property type="entry name" value="Cupin_1"/>
    <property type="match status" value="1"/>
</dbReference>
<dbReference type="CDD" id="cd02241">
    <property type="entry name" value="cupin_OxOx"/>
    <property type="match status" value="1"/>
</dbReference>
<evidence type="ECO:0000256" key="5">
    <source>
        <dbReference type="ARBA" id="ARBA00022525"/>
    </source>
</evidence>
<evidence type="ECO:0000256" key="8">
    <source>
        <dbReference type="ARBA" id="ARBA00023180"/>
    </source>
</evidence>
<organism evidence="15 16">
    <name type="scientific">Quercus lobata</name>
    <name type="common">Valley oak</name>
    <dbReference type="NCBI Taxonomy" id="97700"/>
    <lineage>
        <taxon>Eukaryota</taxon>
        <taxon>Viridiplantae</taxon>
        <taxon>Streptophyta</taxon>
        <taxon>Embryophyta</taxon>
        <taxon>Tracheophyta</taxon>
        <taxon>Spermatophyta</taxon>
        <taxon>Magnoliopsida</taxon>
        <taxon>eudicotyledons</taxon>
        <taxon>Gunneridae</taxon>
        <taxon>Pentapetalae</taxon>
        <taxon>rosids</taxon>
        <taxon>fabids</taxon>
        <taxon>Fagales</taxon>
        <taxon>Fagaceae</taxon>
        <taxon>Quercus</taxon>
    </lineage>
</organism>
<evidence type="ECO:0000256" key="3">
    <source>
        <dbReference type="ARBA" id="ARBA00007456"/>
    </source>
</evidence>
<feature type="binding site" evidence="10">
    <location>
        <position position="150"/>
    </location>
    <ligand>
        <name>oxalate</name>
        <dbReference type="ChEBI" id="CHEBI:30623"/>
    </ligand>
</feature>
<dbReference type="Proteomes" id="UP000594261">
    <property type="component" value="Chromosome 10"/>
</dbReference>
<feature type="disulfide bond" evidence="12">
    <location>
        <begin position="86"/>
        <end position="101"/>
    </location>
</feature>
<keyword evidence="6 10" id="KW-0479">Metal-binding</keyword>
<evidence type="ECO:0000313" key="15">
    <source>
        <dbReference type="EnsemblPlants" id="QL10p013598:mrna"/>
    </source>
</evidence>
<evidence type="ECO:0000256" key="13">
    <source>
        <dbReference type="RuleBase" id="RU366015"/>
    </source>
</evidence>
<evidence type="ECO:0000256" key="4">
    <source>
        <dbReference type="ARBA" id="ARBA00022523"/>
    </source>
</evidence>
<dbReference type="SUPFAM" id="SSF51182">
    <property type="entry name" value="RmlC-like cupins"/>
    <property type="match status" value="1"/>
</dbReference>
<dbReference type="AlphaFoldDB" id="A0A7N2RBL2"/>
<keyword evidence="5 13" id="KW-0964">Secreted</keyword>
<keyword evidence="4 13" id="KW-0052">Apoplast</keyword>
<comment type="function">
    <text evidence="1">May play a role in plant defense. Probably has no oxalate oxidase activity even if the active site is conserved.</text>
</comment>
<protein>
    <recommendedName>
        <fullName evidence="13">Germin-like protein</fullName>
    </recommendedName>
</protein>
<dbReference type="InterPro" id="IPR014710">
    <property type="entry name" value="RmlC-like_jellyroll"/>
</dbReference>
<dbReference type="PROSITE" id="PS00725">
    <property type="entry name" value="GERMIN"/>
    <property type="match status" value="1"/>
</dbReference>
<dbReference type="FunCoup" id="A0A7N2RBL2">
    <property type="interactions" value="106"/>
</dbReference>
<feature type="binding site" evidence="11">
    <location>
        <position position="209"/>
    </location>
    <ligand>
        <name>Mn(2+)</name>
        <dbReference type="ChEBI" id="CHEBI:29035"/>
    </ligand>
</feature>
<feature type="binding site" evidence="10">
    <location>
        <position position="170"/>
    </location>
    <ligand>
        <name>oxalate</name>
        <dbReference type="ChEBI" id="CHEBI:30623"/>
    </ligand>
</feature>
<dbReference type="PRINTS" id="PR00325">
    <property type="entry name" value="GERMIN"/>
</dbReference>
<keyword evidence="7 12" id="KW-1015">Disulfide bond</keyword>
<dbReference type="GO" id="GO:0030145">
    <property type="term" value="F:manganese ion binding"/>
    <property type="evidence" value="ECO:0007669"/>
    <property type="project" value="UniProtKB-UniRule"/>
</dbReference>
<sequence>MWERRIGDVGGEMGFAGVRGDLGSAFACGVELCFSLVGAWGGAVSSHCGWIDGARRTMGGAQSQLSLESTSDVYEESDPDSLQDFCVADLNASISINGFPCIPASKVSASDFFYDLSKEGITNTSNLNFSVTPANVLSFPAVNTLGIAMNRVDFGPGGLNPPHSHPRATEMGLVLDGSILVGFVTTSNVYYSKVLTPGEVFVIPRGLVHFQKNVGNGKGIVFTSFNSQMPGVVISSTTLFGSQPPMPNEVLTQAFQVDDAVVNSIKSKFGS</sequence>
<dbReference type="EnsemblPlants" id="QL10p013598:mrna">
    <property type="protein sequence ID" value="QL10p013598:mrna"/>
    <property type="gene ID" value="QL10p013598"/>
</dbReference>